<dbReference type="Pfam" id="PF00676">
    <property type="entry name" value="E1_dh"/>
    <property type="match status" value="1"/>
</dbReference>
<evidence type="ECO:0000256" key="3">
    <source>
        <dbReference type="ARBA" id="ARBA00011301"/>
    </source>
</evidence>
<comment type="caution">
    <text evidence="9">The sequence shown here is derived from an EMBL/GenBank/DDBJ whole genome shotgun (WGS) entry which is preliminary data.</text>
</comment>
<evidence type="ECO:0000256" key="1">
    <source>
        <dbReference type="ARBA" id="ARBA00001964"/>
    </source>
</evidence>
<dbReference type="SUPFAM" id="SSF52518">
    <property type="entry name" value="Thiamin diphosphate-binding fold (THDP-binding)"/>
    <property type="match status" value="2"/>
</dbReference>
<dbReference type="PANTHER" id="PTHR43257">
    <property type="entry name" value="PYRUVATE DEHYDROGENASE E1 COMPONENT BETA SUBUNIT"/>
    <property type="match status" value="1"/>
</dbReference>
<keyword evidence="5" id="KW-0560">Oxidoreductase</keyword>
<dbReference type="InterPro" id="IPR029061">
    <property type="entry name" value="THDP-binding"/>
</dbReference>
<dbReference type="CDD" id="cd07036">
    <property type="entry name" value="TPP_PYR_E1-PDHc-beta_like"/>
    <property type="match status" value="1"/>
</dbReference>
<dbReference type="Pfam" id="PF02780">
    <property type="entry name" value="Transketolase_C"/>
    <property type="match status" value="1"/>
</dbReference>
<evidence type="ECO:0000256" key="5">
    <source>
        <dbReference type="ARBA" id="ARBA00023002"/>
    </source>
</evidence>
<evidence type="ECO:0000313" key="10">
    <source>
        <dbReference type="Proteomes" id="UP001144205"/>
    </source>
</evidence>
<proteinExistence type="predicted"/>
<reference evidence="9" key="1">
    <citation type="journal article" date="2023" name="Int. J. Syst. Evol. Microbiol.">
        <title>Sinisalibacter aestuarii sp. nov., isolated from estuarine sediment of the Arakawa River.</title>
        <authorList>
            <person name="Arafat S.T."/>
            <person name="Hirano S."/>
            <person name="Sato A."/>
            <person name="Takeuchi K."/>
            <person name="Yasuda T."/>
            <person name="Terahara T."/>
            <person name="Hamada M."/>
            <person name="Kobayashi T."/>
        </authorList>
    </citation>
    <scope>NUCLEOTIDE SEQUENCE</scope>
    <source>
        <strain evidence="9">B-399</strain>
    </source>
</reference>
<dbReference type="SUPFAM" id="SSF52922">
    <property type="entry name" value="TK C-terminal domain-like"/>
    <property type="match status" value="1"/>
</dbReference>
<evidence type="ECO:0000256" key="6">
    <source>
        <dbReference type="ARBA" id="ARBA00023052"/>
    </source>
</evidence>
<evidence type="ECO:0000313" key="9">
    <source>
        <dbReference type="EMBL" id="GKY87746.1"/>
    </source>
</evidence>
<evidence type="ECO:0000259" key="8">
    <source>
        <dbReference type="SMART" id="SM00861"/>
    </source>
</evidence>
<comment type="cofactor">
    <cofactor evidence="1">
        <name>thiamine diphosphate</name>
        <dbReference type="ChEBI" id="CHEBI:58937"/>
    </cofactor>
</comment>
<name>A0ABQ5LU01_9RHOB</name>
<gene>
    <name evidence="9" type="ORF">STA1M1_16150</name>
</gene>
<keyword evidence="6" id="KW-0786">Thiamine pyrophosphate</keyword>
<protein>
    <recommendedName>
        <fullName evidence="4">2-oxoglutarate dehydrogenase E1 component</fullName>
    </recommendedName>
    <alternativeName>
        <fullName evidence="7">Alpha-ketoglutarate dehydrogenase</fullName>
    </alternativeName>
</protein>
<dbReference type="InterPro" id="IPR001017">
    <property type="entry name" value="DH_E1"/>
</dbReference>
<keyword evidence="10" id="KW-1185">Reference proteome</keyword>
<dbReference type="EMBL" id="BROH01000003">
    <property type="protein sequence ID" value="GKY87746.1"/>
    <property type="molecule type" value="Genomic_DNA"/>
</dbReference>
<dbReference type="Proteomes" id="UP001144205">
    <property type="component" value="Unassembled WGS sequence"/>
</dbReference>
<dbReference type="InterPro" id="IPR005475">
    <property type="entry name" value="Transketolase-like_Pyr-bd"/>
</dbReference>
<evidence type="ECO:0000256" key="4">
    <source>
        <dbReference type="ARBA" id="ARBA00013321"/>
    </source>
</evidence>
<evidence type="ECO:0000256" key="7">
    <source>
        <dbReference type="ARBA" id="ARBA00030680"/>
    </source>
</evidence>
<dbReference type="RefSeq" id="WP_281841722.1">
    <property type="nucleotide sequence ID" value="NZ_BROH01000003.1"/>
</dbReference>
<feature type="domain" description="Transketolase-like pyrimidine-binding" evidence="8">
    <location>
        <begin position="400"/>
        <end position="575"/>
    </location>
</feature>
<comment type="subunit">
    <text evidence="3">Homodimer. Part of the 2-oxoglutarate dehydrogenase (OGDH) complex composed of E1 (2-oxoglutarate dehydrogenase), E2 (dihydrolipoamide succinyltransferase) and E3 (dihydrolipoamide dehydrogenase); the complex contains multiple copies of the three enzymatic components (E1, E2 and E3).</text>
</comment>
<dbReference type="Pfam" id="PF02779">
    <property type="entry name" value="Transket_pyr"/>
    <property type="match status" value="1"/>
</dbReference>
<dbReference type="Gene3D" id="3.40.50.920">
    <property type="match status" value="1"/>
</dbReference>
<comment type="function">
    <text evidence="2">E1 component of the 2-oxoglutarate dehydrogenase (OGDH) complex which catalyzes the decarboxylation of 2-oxoglutarate, the first step in the conversion of 2-oxoglutarate to succinyl-CoA and CO(2).</text>
</comment>
<dbReference type="Gene3D" id="3.40.50.970">
    <property type="match status" value="2"/>
</dbReference>
<sequence length="726" mass="78488">MPKREPITFATEWVRLHPEPQDWEELPMRELARWFEQASMVRAFEHKILEFGNMGLVHGPAHASIGQEAIAVGCMAALTGSDRMNGTHRAHHQILAKLVNLGTDAEYNPLRDPFSDATNEAIRRFMAEIMGLSSGYAGGRGGSMHMRDPASGVLGTNAIVGGNVPHASGYALADKLLGRDEISVCFFGDGALMQGASYEAMNIAALYDLPVVFFVENNLYAVATRLDEQTRDQQLTSRGSMLGIPSIEVDGMDALAVFLAMREARSIIENGAGPVMIEALCYRYVHQIGLNPGSAFGYRTRSEEGEWQKRDPIAHLRKQLTNLHGIADADLDELTDKATQAVVKAAETLTVPKGNARAIPEEFWPDPAHVEDGILGSGAEVRSLKYSEVEDYAEDTLATSSLIDAAARALERNMARDPSIIVLGEDVHRMRGGVTGVTKYASETYPDRVLAMPIAENGFVGLGLGAALNGLRPVIEIMFSDFCLVAADQLFNQVAKVRHMFGGDVDVPLLVRLRVVPDTGYGSQHSGDHAGLFAMFPGWRIFAPATPFDYVGMLNTALRSNDPVVIIENASLYQIKGSVPKNAEEAFIPFGKAKVIRKGSDCTVLVTAGSMQDTLKAVDTVGVNAEVIDLRSLDSFGVDWETIGDSLRRTNRLMVAEQTAEGLSLGPRIAAGAQARFFDYLDHEIICISGGRASPVVSKPLNAAALADAEKIAGGLKALMSMEETV</sequence>
<dbReference type="PANTHER" id="PTHR43257:SF2">
    <property type="entry name" value="PYRUVATE DEHYDROGENASE E1 COMPONENT SUBUNIT BETA"/>
    <property type="match status" value="1"/>
</dbReference>
<evidence type="ECO:0000256" key="2">
    <source>
        <dbReference type="ARBA" id="ARBA00003906"/>
    </source>
</evidence>
<accession>A0ABQ5LU01</accession>
<dbReference type="InterPro" id="IPR009014">
    <property type="entry name" value="Transketo_C/PFOR_II"/>
</dbReference>
<organism evidence="9 10">
    <name type="scientific">Sinisalibacter aestuarii</name>
    <dbReference type="NCBI Taxonomy" id="2949426"/>
    <lineage>
        <taxon>Bacteria</taxon>
        <taxon>Pseudomonadati</taxon>
        <taxon>Pseudomonadota</taxon>
        <taxon>Alphaproteobacteria</taxon>
        <taxon>Rhodobacterales</taxon>
        <taxon>Roseobacteraceae</taxon>
        <taxon>Sinisalibacter</taxon>
    </lineage>
</organism>
<dbReference type="InterPro" id="IPR033248">
    <property type="entry name" value="Transketolase_C"/>
</dbReference>
<dbReference type="SMART" id="SM00861">
    <property type="entry name" value="Transket_pyr"/>
    <property type="match status" value="1"/>
</dbReference>
<dbReference type="CDD" id="cd02000">
    <property type="entry name" value="TPP_E1_PDC_ADC_BCADC"/>
    <property type="match status" value="1"/>
</dbReference>